<dbReference type="EMBL" id="JARUPT010000042">
    <property type="protein sequence ID" value="KAK0380316.1"/>
    <property type="molecule type" value="Genomic_DNA"/>
</dbReference>
<keyword evidence="3" id="KW-1185">Reference proteome</keyword>
<proteinExistence type="predicted"/>
<gene>
    <name evidence="2" type="ORF">CLIM01_02307</name>
</gene>
<accession>A0ABQ9Q917</accession>
<dbReference type="Proteomes" id="UP001169217">
    <property type="component" value="Unassembled WGS sequence"/>
</dbReference>
<evidence type="ECO:0000256" key="1">
    <source>
        <dbReference type="SAM" id="MobiDB-lite"/>
    </source>
</evidence>
<feature type="region of interest" description="Disordered" evidence="1">
    <location>
        <begin position="1"/>
        <end position="39"/>
    </location>
</feature>
<organism evidence="2 3">
    <name type="scientific">Colletotrichum limetticola</name>
    <dbReference type="NCBI Taxonomy" id="1209924"/>
    <lineage>
        <taxon>Eukaryota</taxon>
        <taxon>Fungi</taxon>
        <taxon>Dikarya</taxon>
        <taxon>Ascomycota</taxon>
        <taxon>Pezizomycotina</taxon>
        <taxon>Sordariomycetes</taxon>
        <taxon>Hypocreomycetidae</taxon>
        <taxon>Glomerellales</taxon>
        <taxon>Glomerellaceae</taxon>
        <taxon>Colletotrichum</taxon>
        <taxon>Colletotrichum acutatum species complex</taxon>
    </lineage>
</organism>
<name>A0ABQ9Q917_9PEZI</name>
<sequence length="96" mass="10210">MRQVPGTGVLHVKRNNSIDARKRPGVVTGTDGGDRPSHVTIPAVRTTQYVLPGAELSLKSVTATSICPANDSTHCYCYCHSCGILSTSDYLIPTGH</sequence>
<comment type="caution">
    <text evidence="2">The sequence shown here is derived from an EMBL/GenBank/DDBJ whole genome shotgun (WGS) entry which is preliminary data.</text>
</comment>
<reference evidence="2" key="1">
    <citation type="submission" date="2023-04" db="EMBL/GenBank/DDBJ databases">
        <title>Colletotrichum limetticola genome sequence.</title>
        <authorList>
            <person name="Baroncelli R."/>
        </authorList>
    </citation>
    <scope>NUCLEOTIDE SEQUENCE</scope>
    <source>
        <strain evidence="2">KLA-Anderson</strain>
    </source>
</reference>
<evidence type="ECO:0000313" key="2">
    <source>
        <dbReference type="EMBL" id="KAK0380316.1"/>
    </source>
</evidence>
<protein>
    <submittedName>
        <fullName evidence="2">Uncharacterized protein</fullName>
    </submittedName>
</protein>
<evidence type="ECO:0000313" key="3">
    <source>
        <dbReference type="Proteomes" id="UP001169217"/>
    </source>
</evidence>